<dbReference type="GO" id="GO:0045943">
    <property type="term" value="P:positive regulation of transcription by RNA polymerase I"/>
    <property type="evidence" value="ECO:0007669"/>
    <property type="project" value="TreeGrafter"/>
</dbReference>
<dbReference type="AlphaFoldDB" id="F2TYY6"/>
<feature type="domain" description="U3 small nucleolar RNA-associated protein 15 C-terminal" evidence="7">
    <location>
        <begin position="349"/>
        <end position="491"/>
    </location>
</feature>
<protein>
    <recommendedName>
        <fullName evidence="7">U3 small nucleolar RNA-associated protein 15 C-terminal domain-containing protein</fullName>
    </recommendedName>
</protein>
<dbReference type="OrthoDB" id="431715at2759"/>
<dbReference type="InParanoid" id="F2TYY6"/>
<dbReference type="InterPro" id="IPR018983">
    <property type="entry name" value="U3_snoRNA-assocProt_15_C"/>
</dbReference>
<dbReference type="KEGG" id="sre:PTSG_01785"/>
<name>F2TYY6_SALR5</name>
<keyword evidence="2" id="KW-0698">rRNA processing</keyword>
<dbReference type="Proteomes" id="UP000007799">
    <property type="component" value="Unassembled WGS sequence"/>
</dbReference>
<dbReference type="GO" id="GO:0005730">
    <property type="term" value="C:nucleolus"/>
    <property type="evidence" value="ECO:0007669"/>
    <property type="project" value="UniProtKB-SubCell"/>
</dbReference>
<dbReference type="PROSITE" id="PS50082">
    <property type="entry name" value="WD_REPEATS_2"/>
    <property type="match status" value="2"/>
</dbReference>
<accession>F2TYY6</accession>
<dbReference type="Pfam" id="PF00400">
    <property type="entry name" value="WD40"/>
    <property type="match status" value="2"/>
</dbReference>
<evidence type="ECO:0000313" key="8">
    <source>
        <dbReference type="EMBL" id="EGD78810.1"/>
    </source>
</evidence>
<gene>
    <name evidence="8" type="ORF">PTSG_01785</name>
</gene>
<feature type="repeat" description="WD" evidence="6">
    <location>
        <begin position="114"/>
        <end position="154"/>
    </location>
</feature>
<dbReference type="InterPro" id="IPR001680">
    <property type="entry name" value="WD40_rpt"/>
</dbReference>
<dbReference type="eggNOG" id="KOG0310">
    <property type="taxonomic scope" value="Eukaryota"/>
</dbReference>
<dbReference type="STRING" id="946362.F2TYY6"/>
<dbReference type="FunCoup" id="F2TYY6">
    <property type="interactions" value="1544"/>
</dbReference>
<evidence type="ECO:0000259" key="7">
    <source>
        <dbReference type="Pfam" id="PF09384"/>
    </source>
</evidence>
<dbReference type="InterPro" id="IPR015943">
    <property type="entry name" value="WD40/YVTN_repeat-like_dom_sf"/>
</dbReference>
<dbReference type="InterPro" id="IPR036322">
    <property type="entry name" value="WD40_repeat_dom_sf"/>
</dbReference>
<dbReference type="SUPFAM" id="SSF50978">
    <property type="entry name" value="WD40 repeat-like"/>
    <property type="match status" value="1"/>
</dbReference>
<dbReference type="SMART" id="SM00320">
    <property type="entry name" value="WD40"/>
    <property type="match status" value="6"/>
</dbReference>
<feature type="repeat" description="WD" evidence="6">
    <location>
        <begin position="239"/>
        <end position="280"/>
    </location>
</feature>
<sequence>MSATAIQQFPRLAEHATAEDRHWKKYGEPRMVKEVGPVQAINFCAQAPHDYVVTAGSHVHVYSGQTHRSKITFSKFTAARSGAFRRDGKLLVAGDKAGPVKIFNINTKSPLRIFEGHRKDVRVTNFLADTQVFSAGEEGVVKLWDIPQEQEALSIQLSNDYITSGNTIEANPSLVFLGGYDHKARLVDVRSGESQLEVDHGASIECVWAFNNGTMVITAGQNHISIWDVLAGGKLVDKLSNHRQTITGVCLDHTEKRLFSCGLDRMVKVYDVTNWSVVHSMKFTGQLLSMGIAPDDSALAVGHSNGYLGVRVRRPKGVGGAVAADGTKKKRRQPRPGTRRYFMRGQSAKPSRSDMQVQVKHKRKSHPHNRLLAKFRFSEALDEVFRKKFPSVVKVSFMHELMQREALRTALSNRDEAGLEPILSFVVAQITNPRYTRILTHVAHLILDIYSPGKGRAPRIDSMFVQLSNKLKQELNLQRQLIAVQGMLDALLDVNPTD</sequence>
<dbReference type="PANTHER" id="PTHR19924">
    <property type="entry name" value="UTP15 U3 SMALL NUCLEOLAR RNA-ASSOCIATED PROTEIN 15 FAMILY MEMBER"/>
    <property type="match status" value="1"/>
</dbReference>
<dbReference type="EMBL" id="GL832957">
    <property type="protein sequence ID" value="EGD78810.1"/>
    <property type="molecule type" value="Genomic_DNA"/>
</dbReference>
<organism evidence="9">
    <name type="scientific">Salpingoeca rosetta (strain ATCC 50818 / BSB-021)</name>
    <dbReference type="NCBI Taxonomy" id="946362"/>
    <lineage>
        <taxon>Eukaryota</taxon>
        <taxon>Choanoflagellata</taxon>
        <taxon>Craspedida</taxon>
        <taxon>Salpingoecidae</taxon>
        <taxon>Salpingoeca</taxon>
    </lineage>
</organism>
<reference evidence="8" key="1">
    <citation type="submission" date="2009-08" db="EMBL/GenBank/DDBJ databases">
        <title>Annotation of Salpingoeca rosetta.</title>
        <authorList>
            <consortium name="The Broad Institute Genome Sequencing Platform"/>
            <person name="Russ C."/>
            <person name="Cuomo C."/>
            <person name="Burger G."/>
            <person name="Gray M.W."/>
            <person name="Holland P.W.H."/>
            <person name="King N."/>
            <person name="Lang F.B.F."/>
            <person name="Roger A.J."/>
            <person name="Ruiz-Trillo I."/>
            <person name="Young S.K."/>
            <person name="Zeng Q."/>
            <person name="Gargeya S."/>
            <person name="Alvarado L."/>
            <person name="Berlin A."/>
            <person name="Chapman S.B."/>
            <person name="Chen Z."/>
            <person name="Freedman E."/>
            <person name="Gellesch M."/>
            <person name="Goldberg J."/>
            <person name="Griggs A."/>
            <person name="Gujja S."/>
            <person name="Heilman E."/>
            <person name="Heiman D."/>
            <person name="Howarth C."/>
            <person name="Mehta T."/>
            <person name="Neiman D."/>
            <person name="Pearson M."/>
            <person name="Roberts A."/>
            <person name="Saif S."/>
            <person name="Shea T."/>
            <person name="Shenoy N."/>
            <person name="Sisk P."/>
            <person name="Stolte C."/>
            <person name="Sykes S."/>
            <person name="White J."/>
            <person name="Yandava C."/>
            <person name="Haas B."/>
            <person name="Nusbaum C."/>
            <person name="Birren B."/>
        </authorList>
    </citation>
    <scope>NUCLEOTIDE SEQUENCE [LARGE SCALE GENOMIC DNA]</scope>
    <source>
        <strain evidence="8">ATCC 50818</strain>
    </source>
</reference>
<dbReference type="OMA" id="ATYQVVH"/>
<evidence type="ECO:0000256" key="2">
    <source>
        <dbReference type="ARBA" id="ARBA00022552"/>
    </source>
</evidence>
<evidence type="ECO:0000313" key="9">
    <source>
        <dbReference type="Proteomes" id="UP000007799"/>
    </source>
</evidence>
<dbReference type="GeneID" id="16078360"/>
<dbReference type="Gene3D" id="2.130.10.10">
    <property type="entry name" value="YVTN repeat-like/Quinoprotein amine dehydrogenase"/>
    <property type="match status" value="2"/>
</dbReference>
<proteinExistence type="predicted"/>
<comment type="subcellular location">
    <subcellularLocation>
        <location evidence="1">Nucleus</location>
        <location evidence="1">Nucleolus</location>
    </subcellularLocation>
</comment>
<dbReference type="PANTHER" id="PTHR19924:SF26">
    <property type="entry name" value="U3 SMALL NUCLEOLAR RNA-ASSOCIATED PROTEIN 15 HOMOLOG"/>
    <property type="match status" value="1"/>
</dbReference>
<evidence type="ECO:0000256" key="1">
    <source>
        <dbReference type="ARBA" id="ARBA00004604"/>
    </source>
</evidence>
<evidence type="ECO:0000256" key="3">
    <source>
        <dbReference type="ARBA" id="ARBA00022574"/>
    </source>
</evidence>
<dbReference type="Pfam" id="PF09384">
    <property type="entry name" value="UTP15_C"/>
    <property type="match status" value="1"/>
</dbReference>
<evidence type="ECO:0000256" key="6">
    <source>
        <dbReference type="PROSITE-ProRule" id="PRU00221"/>
    </source>
</evidence>
<keyword evidence="9" id="KW-1185">Reference proteome</keyword>
<keyword evidence="5" id="KW-0539">Nucleus</keyword>
<keyword evidence="3 6" id="KW-0853">WD repeat</keyword>
<dbReference type="GO" id="GO:0006364">
    <property type="term" value="P:rRNA processing"/>
    <property type="evidence" value="ECO:0007669"/>
    <property type="project" value="UniProtKB-KW"/>
</dbReference>
<evidence type="ECO:0000256" key="5">
    <source>
        <dbReference type="ARBA" id="ARBA00023242"/>
    </source>
</evidence>
<keyword evidence="4" id="KW-0677">Repeat</keyword>
<evidence type="ECO:0000256" key="4">
    <source>
        <dbReference type="ARBA" id="ARBA00022737"/>
    </source>
</evidence>
<dbReference type="RefSeq" id="XP_004997766.1">
    <property type="nucleotide sequence ID" value="XM_004997709.1"/>
</dbReference>